<organism evidence="1 2">
    <name type="scientific">Candidatus Sungbacteria bacterium RIFCSPHIGHO2_02_FULL_47_11</name>
    <dbReference type="NCBI Taxonomy" id="1802270"/>
    <lineage>
        <taxon>Bacteria</taxon>
        <taxon>Candidatus Sungiibacteriota</taxon>
    </lineage>
</organism>
<dbReference type="Proteomes" id="UP000179023">
    <property type="component" value="Unassembled WGS sequence"/>
</dbReference>
<proteinExistence type="predicted"/>
<sequence>MAILLLIPLRGFAAEEKNFFDPNRLLESFKQNITIPFNVPKIEEKLSTPQQTLERFSPQLQEINTGVREEIGIDFAKFVGWISKVFTSIFRIFTTILEAFSGSLGS</sequence>
<evidence type="ECO:0000313" key="2">
    <source>
        <dbReference type="Proteomes" id="UP000179023"/>
    </source>
</evidence>
<dbReference type="AlphaFoldDB" id="A0A1G2KJA2"/>
<protein>
    <submittedName>
        <fullName evidence="1">Uncharacterized protein</fullName>
    </submittedName>
</protein>
<dbReference type="EMBL" id="MHQI01000063">
    <property type="protein sequence ID" value="OGZ98540.1"/>
    <property type="molecule type" value="Genomic_DNA"/>
</dbReference>
<gene>
    <name evidence="1" type="ORF">A3C07_01155</name>
</gene>
<name>A0A1G2KJA2_9BACT</name>
<reference evidence="1 2" key="1">
    <citation type="journal article" date="2016" name="Nat. Commun.">
        <title>Thousands of microbial genomes shed light on interconnected biogeochemical processes in an aquifer system.</title>
        <authorList>
            <person name="Anantharaman K."/>
            <person name="Brown C.T."/>
            <person name="Hug L.A."/>
            <person name="Sharon I."/>
            <person name="Castelle C.J."/>
            <person name="Probst A.J."/>
            <person name="Thomas B.C."/>
            <person name="Singh A."/>
            <person name="Wilkins M.J."/>
            <person name="Karaoz U."/>
            <person name="Brodie E.L."/>
            <person name="Williams K.H."/>
            <person name="Hubbard S.S."/>
            <person name="Banfield J.F."/>
        </authorList>
    </citation>
    <scope>NUCLEOTIDE SEQUENCE [LARGE SCALE GENOMIC DNA]</scope>
</reference>
<evidence type="ECO:0000313" key="1">
    <source>
        <dbReference type="EMBL" id="OGZ98540.1"/>
    </source>
</evidence>
<accession>A0A1G2KJA2</accession>
<comment type="caution">
    <text evidence="1">The sequence shown here is derived from an EMBL/GenBank/DDBJ whole genome shotgun (WGS) entry which is preliminary data.</text>
</comment>